<evidence type="ECO:0000313" key="2">
    <source>
        <dbReference type="Proteomes" id="UP000604825"/>
    </source>
</evidence>
<reference evidence="1" key="1">
    <citation type="submission" date="2020-10" db="EMBL/GenBank/DDBJ databases">
        <authorList>
            <person name="Han B."/>
            <person name="Lu T."/>
            <person name="Zhao Q."/>
            <person name="Huang X."/>
            <person name="Zhao Y."/>
        </authorList>
    </citation>
    <scope>NUCLEOTIDE SEQUENCE</scope>
</reference>
<sequence>MAHIITPLFQCHPDPDGAIELKNLVRITSLNNQLQHLLVPKKQSLQYTPASCRYNKVTDSRHLGFCPAMFRKWGKSKKRKLADKKGILMLLQMTHQSDLKLSTGSESSSIEAAWKQSAASASLPSCL</sequence>
<dbReference type="AlphaFoldDB" id="A0A811NRN4"/>
<keyword evidence="2" id="KW-1185">Reference proteome</keyword>
<proteinExistence type="predicted"/>
<evidence type="ECO:0000313" key="1">
    <source>
        <dbReference type="EMBL" id="CAD6229705.1"/>
    </source>
</evidence>
<accession>A0A811NRN4</accession>
<organism evidence="1 2">
    <name type="scientific">Miscanthus lutarioriparius</name>
    <dbReference type="NCBI Taxonomy" id="422564"/>
    <lineage>
        <taxon>Eukaryota</taxon>
        <taxon>Viridiplantae</taxon>
        <taxon>Streptophyta</taxon>
        <taxon>Embryophyta</taxon>
        <taxon>Tracheophyta</taxon>
        <taxon>Spermatophyta</taxon>
        <taxon>Magnoliopsida</taxon>
        <taxon>Liliopsida</taxon>
        <taxon>Poales</taxon>
        <taxon>Poaceae</taxon>
        <taxon>PACMAD clade</taxon>
        <taxon>Panicoideae</taxon>
        <taxon>Andropogonodae</taxon>
        <taxon>Andropogoneae</taxon>
        <taxon>Saccharinae</taxon>
        <taxon>Miscanthus</taxon>
    </lineage>
</organism>
<dbReference type="Proteomes" id="UP000604825">
    <property type="component" value="Unassembled WGS sequence"/>
</dbReference>
<dbReference type="EMBL" id="CAJGYO010000005">
    <property type="protein sequence ID" value="CAD6229705.1"/>
    <property type="molecule type" value="Genomic_DNA"/>
</dbReference>
<name>A0A811NRN4_9POAL</name>
<gene>
    <name evidence="1" type="ORF">NCGR_LOCUS20209</name>
</gene>
<comment type="caution">
    <text evidence="1">The sequence shown here is derived from an EMBL/GenBank/DDBJ whole genome shotgun (WGS) entry which is preliminary data.</text>
</comment>
<protein>
    <submittedName>
        <fullName evidence="1">Uncharacterized protein</fullName>
    </submittedName>
</protein>